<dbReference type="CDD" id="cd07012">
    <property type="entry name" value="PBP2_Bug_TTT"/>
    <property type="match status" value="1"/>
</dbReference>
<dbReference type="RefSeq" id="WP_379596922.1">
    <property type="nucleotide sequence ID" value="NZ_JBHRTN010000010.1"/>
</dbReference>
<reference evidence="3" key="1">
    <citation type="journal article" date="2019" name="Int. J. Syst. Evol. Microbiol.">
        <title>The Global Catalogue of Microorganisms (GCM) 10K type strain sequencing project: providing services to taxonomists for standard genome sequencing and annotation.</title>
        <authorList>
            <consortium name="The Broad Institute Genomics Platform"/>
            <consortium name="The Broad Institute Genome Sequencing Center for Infectious Disease"/>
            <person name="Wu L."/>
            <person name="Ma J."/>
        </authorList>
    </citation>
    <scope>NUCLEOTIDE SEQUENCE [LARGE SCALE GENOMIC DNA]</scope>
    <source>
        <strain evidence="3">KCTC 52094</strain>
    </source>
</reference>
<dbReference type="Gene3D" id="3.40.190.10">
    <property type="entry name" value="Periplasmic binding protein-like II"/>
    <property type="match status" value="1"/>
</dbReference>
<dbReference type="Pfam" id="PF03401">
    <property type="entry name" value="TctC"/>
    <property type="match status" value="1"/>
</dbReference>
<dbReference type="PANTHER" id="PTHR42928:SF5">
    <property type="entry name" value="BLR1237 PROTEIN"/>
    <property type="match status" value="1"/>
</dbReference>
<keyword evidence="3" id="KW-1185">Reference proteome</keyword>
<evidence type="ECO:0000313" key="3">
    <source>
        <dbReference type="Proteomes" id="UP001595593"/>
    </source>
</evidence>
<evidence type="ECO:0000256" key="1">
    <source>
        <dbReference type="ARBA" id="ARBA00006987"/>
    </source>
</evidence>
<dbReference type="InterPro" id="IPR005064">
    <property type="entry name" value="BUG"/>
</dbReference>
<proteinExistence type="inferred from homology"/>
<gene>
    <name evidence="2" type="ORF">ACFOD4_12660</name>
</gene>
<dbReference type="PIRSF" id="PIRSF017082">
    <property type="entry name" value="YflP"/>
    <property type="match status" value="1"/>
</dbReference>
<protein>
    <submittedName>
        <fullName evidence="2">Bug family tripartite tricarboxylate transporter substrate binding protein</fullName>
    </submittedName>
</protein>
<dbReference type="Gene3D" id="3.40.190.150">
    <property type="entry name" value="Bordetella uptake gene, domain 1"/>
    <property type="match status" value="1"/>
</dbReference>
<dbReference type="InterPro" id="IPR042100">
    <property type="entry name" value="Bug_dom1"/>
</dbReference>
<evidence type="ECO:0000313" key="2">
    <source>
        <dbReference type="EMBL" id="MFC3125913.1"/>
    </source>
</evidence>
<dbReference type="EMBL" id="JBHRTN010000010">
    <property type="protein sequence ID" value="MFC3125913.1"/>
    <property type="molecule type" value="Genomic_DNA"/>
</dbReference>
<comment type="similarity">
    <text evidence="1">Belongs to the UPF0065 (bug) family.</text>
</comment>
<name>A0ABV7FZS0_9PROT</name>
<dbReference type="SUPFAM" id="SSF53850">
    <property type="entry name" value="Periplasmic binding protein-like II"/>
    <property type="match status" value="1"/>
</dbReference>
<comment type="caution">
    <text evidence="2">The sequence shown here is derived from an EMBL/GenBank/DDBJ whole genome shotgun (WGS) entry which is preliminary data.</text>
</comment>
<dbReference type="Proteomes" id="UP001595593">
    <property type="component" value="Unassembled WGS sequence"/>
</dbReference>
<accession>A0ABV7FZS0</accession>
<organism evidence="2 3">
    <name type="scientific">Teichococcus globiformis</name>
    <dbReference type="NCBI Taxonomy" id="2307229"/>
    <lineage>
        <taxon>Bacteria</taxon>
        <taxon>Pseudomonadati</taxon>
        <taxon>Pseudomonadota</taxon>
        <taxon>Alphaproteobacteria</taxon>
        <taxon>Acetobacterales</taxon>
        <taxon>Roseomonadaceae</taxon>
        <taxon>Roseomonas</taxon>
    </lineage>
</organism>
<sequence length="356" mass="38002">MTSRLTREGPRKQGSAAVHARPLVPGVTTIMHRRILLKTAALAAPSLLLSREAAAQSWPERPVTMIVPFAAGGSADIVGRAVAQRMSAELPRPVVVENRAGAAGEIGARVLARALPDGHTLMTAPISTFAINKALRPKLGYDPEADFTNLTLAVTSPNVLVVHPGQVSANTLDEFVAWMKRSGARDAYSTSGVGASDHLTMELLKQRTGSTIAHIPYGGGAPATTDLIAGNVQASFQNLGFITPFIREKQVKPILVTSEQRHPLLPDVPTAAEAGLNDFVVYSWQAIAAPPKMDPALLSTVHASITKALRHPETIKQMEMIGFTVVANSPEEFQAFQKAEIARWSQVVRAGNIQAD</sequence>
<dbReference type="PANTHER" id="PTHR42928">
    <property type="entry name" value="TRICARBOXYLATE-BINDING PROTEIN"/>
    <property type="match status" value="1"/>
</dbReference>